<dbReference type="InterPro" id="IPR020843">
    <property type="entry name" value="ER"/>
</dbReference>
<dbReference type="STRING" id="231916.A0A409VPR1"/>
<protein>
    <recommendedName>
        <fullName evidence="1">Enoyl reductase (ER) domain-containing protein</fullName>
    </recommendedName>
</protein>
<dbReference type="Gene3D" id="3.90.180.10">
    <property type="entry name" value="Medium-chain alcohol dehydrogenases, catalytic domain"/>
    <property type="match status" value="1"/>
</dbReference>
<dbReference type="OrthoDB" id="9930022at2759"/>
<dbReference type="Gene3D" id="3.40.50.720">
    <property type="entry name" value="NAD(P)-binding Rossmann-like Domain"/>
    <property type="match status" value="1"/>
</dbReference>
<gene>
    <name evidence="2" type="ORF">CVT26_006181</name>
</gene>
<dbReference type="PANTHER" id="PTHR45033:SF2">
    <property type="entry name" value="ZINC-TYPE ALCOHOL DEHYDROGENASE-LIKE PROTEIN C1773.06C"/>
    <property type="match status" value="1"/>
</dbReference>
<evidence type="ECO:0000313" key="2">
    <source>
        <dbReference type="EMBL" id="PPQ68265.1"/>
    </source>
</evidence>
<accession>A0A409VPR1</accession>
<dbReference type="Proteomes" id="UP000284706">
    <property type="component" value="Unassembled WGS sequence"/>
</dbReference>
<dbReference type="GO" id="GO:0016491">
    <property type="term" value="F:oxidoreductase activity"/>
    <property type="evidence" value="ECO:0007669"/>
    <property type="project" value="InterPro"/>
</dbReference>
<dbReference type="AlphaFoldDB" id="A0A409VPR1"/>
<dbReference type="Pfam" id="PF00107">
    <property type="entry name" value="ADH_zinc_N"/>
    <property type="match status" value="1"/>
</dbReference>
<evidence type="ECO:0000313" key="3">
    <source>
        <dbReference type="Proteomes" id="UP000284706"/>
    </source>
</evidence>
<organism evidence="2 3">
    <name type="scientific">Gymnopilus dilepis</name>
    <dbReference type="NCBI Taxonomy" id="231916"/>
    <lineage>
        <taxon>Eukaryota</taxon>
        <taxon>Fungi</taxon>
        <taxon>Dikarya</taxon>
        <taxon>Basidiomycota</taxon>
        <taxon>Agaricomycotina</taxon>
        <taxon>Agaricomycetes</taxon>
        <taxon>Agaricomycetidae</taxon>
        <taxon>Agaricales</taxon>
        <taxon>Agaricineae</taxon>
        <taxon>Hymenogastraceae</taxon>
        <taxon>Gymnopilus</taxon>
    </lineage>
</organism>
<reference evidence="2 3" key="1">
    <citation type="journal article" date="2018" name="Evol. Lett.">
        <title>Horizontal gene cluster transfer increased hallucinogenic mushroom diversity.</title>
        <authorList>
            <person name="Reynolds H.T."/>
            <person name="Vijayakumar V."/>
            <person name="Gluck-Thaler E."/>
            <person name="Korotkin H.B."/>
            <person name="Matheny P.B."/>
            <person name="Slot J.C."/>
        </authorList>
    </citation>
    <scope>NUCLEOTIDE SEQUENCE [LARGE SCALE GENOMIC DNA]</scope>
    <source>
        <strain evidence="2 3">SRW20</strain>
    </source>
</reference>
<dbReference type="InterPro" id="IPR013154">
    <property type="entry name" value="ADH-like_N"/>
</dbReference>
<dbReference type="PANTHER" id="PTHR45033">
    <property type="match status" value="1"/>
</dbReference>
<proteinExistence type="predicted"/>
<name>A0A409VPR1_9AGAR</name>
<sequence>MSLPTTTRQYVFPQRGSFNNLVLKEVPVSKPKANEVLVKVHAVSLQFRDLMIANDKYPLPAKQDSLVPCSDMAGEIIAVGEDVKGWKVHDRVCANFALDHVFGAATPESQVTALGGAIDGVLTEYRTFPAHSLVAIPEHLSYEEASTLPCAALTAYNALHGPVPVKAGDYVLVLGTGGVSIFALQFAVAAGATVIATSSSDDKLKIASKLGAKHVINYKKTPNWEEEVNKITNGVGVDHVIEVGGGTLFKSISSVRMGSGQIHIIGHVSSDAENDTVVFPLIGKAATLRGILIGSVAQFRDMVRLLAANPDTTRPVVDKVFPFDKALDAYAYLESQKHVGKVVIKVA</sequence>
<dbReference type="InParanoid" id="A0A409VPR1"/>
<dbReference type="InterPro" id="IPR036291">
    <property type="entry name" value="NAD(P)-bd_dom_sf"/>
</dbReference>
<feature type="domain" description="Enoyl reductase (ER)" evidence="1">
    <location>
        <begin position="16"/>
        <end position="344"/>
    </location>
</feature>
<dbReference type="Pfam" id="PF08240">
    <property type="entry name" value="ADH_N"/>
    <property type="match status" value="1"/>
</dbReference>
<dbReference type="SMART" id="SM00829">
    <property type="entry name" value="PKS_ER"/>
    <property type="match status" value="1"/>
</dbReference>
<comment type="caution">
    <text evidence="2">The sequence shown here is derived from an EMBL/GenBank/DDBJ whole genome shotgun (WGS) entry which is preliminary data.</text>
</comment>
<dbReference type="EMBL" id="NHYE01005599">
    <property type="protein sequence ID" value="PPQ68265.1"/>
    <property type="molecule type" value="Genomic_DNA"/>
</dbReference>
<dbReference type="SUPFAM" id="SSF51735">
    <property type="entry name" value="NAD(P)-binding Rossmann-fold domains"/>
    <property type="match status" value="1"/>
</dbReference>
<dbReference type="InterPro" id="IPR011032">
    <property type="entry name" value="GroES-like_sf"/>
</dbReference>
<dbReference type="InterPro" id="IPR052711">
    <property type="entry name" value="Zinc_ADH-like"/>
</dbReference>
<evidence type="ECO:0000259" key="1">
    <source>
        <dbReference type="SMART" id="SM00829"/>
    </source>
</evidence>
<dbReference type="InterPro" id="IPR013149">
    <property type="entry name" value="ADH-like_C"/>
</dbReference>
<dbReference type="CDD" id="cd08276">
    <property type="entry name" value="MDR7"/>
    <property type="match status" value="1"/>
</dbReference>
<dbReference type="SUPFAM" id="SSF50129">
    <property type="entry name" value="GroES-like"/>
    <property type="match status" value="1"/>
</dbReference>
<keyword evidence="3" id="KW-1185">Reference proteome</keyword>